<reference evidence="1 2" key="1">
    <citation type="submission" date="2013-03" db="EMBL/GenBank/DDBJ databases">
        <title>The Genome Sequence of Capronia coronata CBS 617.96.</title>
        <authorList>
            <consortium name="The Broad Institute Genomics Platform"/>
            <person name="Cuomo C."/>
            <person name="de Hoog S."/>
            <person name="Gorbushina A."/>
            <person name="Walker B."/>
            <person name="Young S.K."/>
            <person name="Zeng Q."/>
            <person name="Gargeya S."/>
            <person name="Fitzgerald M."/>
            <person name="Haas B."/>
            <person name="Abouelleil A."/>
            <person name="Allen A.W."/>
            <person name="Alvarado L."/>
            <person name="Arachchi H.M."/>
            <person name="Berlin A.M."/>
            <person name="Chapman S.B."/>
            <person name="Gainer-Dewar J."/>
            <person name="Goldberg J."/>
            <person name="Griggs A."/>
            <person name="Gujja S."/>
            <person name="Hansen M."/>
            <person name="Howarth C."/>
            <person name="Imamovic A."/>
            <person name="Ireland A."/>
            <person name="Larimer J."/>
            <person name="McCowan C."/>
            <person name="Murphy C."/>
            <person name="Pearson M."/>
            <person name="Poon T.W."/>
            <person name="Priest M."/>
            <person name="Roberts A."/>
            <person name="Saif S."/>
            <person name="Shea T."/>
            <person name="Sisk P."/>
            <person name="Sykes S."/>
            <person name="Wortman J."/>
            <person name="Nusbaum C."/>
            <person name="Birren B."/>
        </authorList>
    </citation>
    <scope>NUCLEOTIDE SEQUENCE [LARGE SCALE GENOMIC DNA]</scope>
    <source>
        <strain evidence="1 2">CBS 617.96</strain>
    </source>
</reference>
<dbReference type="HOGENOM" id="CLU_173507_0_0_1"/>
<sequence>MASLWSMWGGDMFPAEKDPKGGMFLPSDVLLSIALFQPSHWSCGSDPNYWTESELRRWLKSRNLEPDSKMTRAELLERVKANLRPDSSA</sequence>
<gene>
    <name evidence="1" type="ORF">A1O1_01615</name>
</gene>
<dbReference type="EMBL" id="AMWN01000001">
    <property type="protein sequence ID" value="EXJ96489.1"/>
    <property type="molecule type" value="Genomic_DNA"/>
</dbReference>
<dbReference type="GeneID" id="19156517"/>
<dbReference type="AlphaFoldDB" id="W9ZPU0"/>
<accession>W9ZPU0</accession>
<evidence type="ECO:0000313" key="1">
    <source>
        <dbReference type="EMBL" id="EXJ96489.1"/>
    </source>
</evidence>
<protein>
    <submittedName>
        <fullName evidence="1">Uncharacterized protein</fullName>
    </submittedName>
</protein>
<comment type="caution">
    <text evidence="1">The sequence shown here is derived from an EMBL/GenBank/DDBJ whole genome shotgun (WGS) entry which is preliminary data.</text>
</comment>
<organism evidence="1 2">
    <name type="scientific">Capronia coronata CBS 617.96</name>
    <dbReference type="NCBI Taxonomy" id="1182541"/>
    <lineage>
        <taxon>Eukaryota</taxon>
        <taxon>Fungi</taxon>
        <taxon>Dikarya</taxon>
        <taxon>Ascomycota</taxon>
        <taxon>Pezizomycotina</taxon>
        <taxon>Eurotiomycetes</taxon>
        <taxon>Chaetothyriomycetidae</taxon>
        <taxon>Chaetothyriales</taxon>
        <taxon>Herpotrichiellaceae</taxon>
        <taxon>Capronia</taxon>
    </lineage>
</organism>
<name>W9ZPU0_9EURO</name>
<dbReference type="Pfam" id="PF10281">
    <property type="entry name" value="Ish1"/>
    <property type="match status" value="1"/>
</dbReference>
<dbReference type="OrthoDB" id="4154892at2759"/>
<dbReference type="Proteomes" id="UP000019484">
    <property type="component" value="Unassembled WGS sequence"/>
</dbReference>
<keyword evidence="2" id="KW-1185">Reference proteome</keyword>
<dbReference type="RefSeq" id="XP_007720718.1">
    <property type="nucleotide sequence ID" value="XM_007722528.1"/>
</dbReference>
<proteinExistence type="predicted"/>
<evidence type="ECO:0000313" key="2">
    <source>
        <dbReference type="Proteomes" id="UP000019484"/>
    </source>
</evidence>
<dbReference type="InterPro" id="IPR018803">
    <property type="entry name" value="Ish1/Msc1-like"/>
</dbReference>